<feature type="domain" description="ZZ-type" evidence="6">
    <location>
        <begin position="140"/>
        <end position="194"/>
    </location>
</feature>
<evidence type="ECO:0000256" key="4">
    <source>
        <dbReference type="PROSITE-ProRule" id="PRU00228"/>
    </source>
</evidence>
<dbReference type="InterPro" id="IPR000433">
    <property type="entry name" value="Znf_ZZ"/>
</dbReference>
<dbReference type="Proteomes" id="UP000654075">
    <property type="component" value="Unassembled WGS sequence"/>
</dbReference>
<keyword evidence="2 4" id="KW-0863">Zinc-finger</keyword>
<evidence type="ECO:0000256" key="3">
    <source>
        <dbReference type="ARBA" id="ARBA00022833"/>
    </source>
</evidence>
<comment type="caution">
    <text evidence="7">The sequence shown here is derived from an EMBL/GenBank/DDBJ whole genome shotgun (WGS) entry which is preliminary data.</text>
</comment>
<name>A0A813I1F5_POLGL</name>
<evidence type="ECO:0000313" key="8">
    <source>
        <dbReference type="Proteomes" id="UP000654075"/>
    </source>
</evidence>
<keyword evidence="8" id="KW-1185">Reference proteome</keyword>
<gene>
    <name evidence="7" type="ORF">PGLA1383_LOCUS57947</name>
</gene>
<proteinExistence type="predicted"/>
<organism evidence="7 8">
    <name type="scientific">Polarella glacialis</name>
    <name type="common">Dinoflagellate</name>
    <dbReference type="NCBI Taxonomy" id="89957"/>
    <lineage>
        <taxon>Eukaryota</taxon>
        <taxon>Sar</taxon>
        <taxon>Alveolata</taxon>
        <taxon>Dinophyceae</taxon>
        <taxon>Suessiales</taxon>
        <taxon>Suessiaceae</taxon>
        <taxon>Polarella</taxon>
    </lineage>
</organism>
<dbReference type="Gene3D" id="3.10.20.870">
    <property type="entry name" value="PFU (PLAA family ubiquitin binding), C-terminal domain"/>
    <property type="match status" value="1"/>
</dbReference>
<dbReference type="SMART" id="SM00291">
    <property type="entry name" value="ZnF_ZZ"/>
    <property type="match status" value="2"/>
</dbReference>
<keyword evidence="1" id="KW-0479">Metal-binding</keyword>
<dbReference type="GO" id="GO:0008270">
    <property type="term" value="F:zinc ion binding"/>
    <property type="evidence" value="ECO:0007669"/>
    <property type="project" value="UniProtKB-KW"/>
</dbReference>
<dbReference type="AlphaFoldDB" id="A0A813I1F5"/>
<feature type="region of interest" description="Disordered" evidence="5">
    <location>
        <begin position="107"/>
        <end position="137"/>
    </location>
</feature>
<dbReference type="Pfam" id="PF00569">
    <property type="entry name" value="ZZ"/>
    <property type="match status" value="2"/>
</dbReference>
<keyword evidence="3" id="KW-0862">Zinc</keyword>
<evidence type="ECO:0000256" key="5">
    <source>
        <dbReference type="SAM" id="MobiDB-lite"/>
    </source>
</evidence>
<dbReference type="InterPro" id="IPR043145">
    <property type="entry name" value="Znf_ZZ_sf"/>
</dbReference>
<sequence>MVHSAVTCDGCGMSPLRGQRFKCKTCPDYDLCGECFKNRVAVHGAEHEFECIQTDRNTCWWKDMHQGPGSDVAAALQKAMAMAMGPTFLGKGCKGKGKGKWKEFWGKGCPWSSNSQETTPDRAASASDKEQPSPHGDMVHSAVTCDGCGMSPLRGQRFKCKTCPDYDLCGECFKNRVAVHGAEHEFECIQTDRNTCWWKDMHQGPGSDVAAALQKAMAMAMGPTFLGKGCKGKGKGKWREFWGKGCPWSSNDKETTPDPTTSEVSTKEKADGPCATSGCSAQEASKLPETASHKSQEPAGEVRRMVFPVALGNGEQLTIEWNLGEDPHEVAARFAAGHGIPEDEMPTIAAFVQQASNEAESKRRTLEAEAESEVLAADGAALHEAAQQLVEMGFGDVEAMKSLLASFGGDLSKVLESLTL</sequence>
<feature type="compositionally biased region" description="Basic and acidic residues" evidence="5">
    <location>
        <begin position="291"/>
        <end position="300"/>
    </location>
</feature>
<dbReference type="PROSITE" id="PS01357">
    <property type="entry name" value="ZF_ZZ_1"/>
    <property type="match status" value="2"/>
</dbReference>
<feature type="domain" description="ZZ-type" evidence="6">
    <location>
        <begin position="3"/>
        <end position="57"/>
    </location>
</feature>
<dbReference type="InterPro" id="IPR038122">
    <property type="entry name" value="PFU_sf"/>
</dbReference>
<accession>A0A813I1F5</accession>
<dbReference type="EMBL" id="CAJNNV010033406">
    <property type="protein sequence ID" value="CAE8643627.1"/>
    <property type="molecule type" value="Genomic_DNA"/>
</dbReference>
<evidence type="ECO:0000259" key="6">
    <source>
        <dbReference type="PROSITE" id="PS50135"/>
    </source>
</evidence>
<dbReference type="SUPFAM" id="SSF57850">
    <property type="entry name" value="RING/U-box"/>
    <property type="match status" value="2"/>
</dbReference>
<protein>
    <recommendedName>
        <fullName evidence="6">ZZ-type domain-containing protein</fullName>
    </recommendedName>
</protein>
<dbReference type="OrthoDB" id="661148at2759"/>
<reference evidence="7" key="1">
    <citation type="submission" date="2021-02" db="EMBL/GenBank/DDBJ databases">
        <authorList>
            <person name="Dougan E. K."/>
            <person name="Rhodes N."/>
            <person name="Thang M."/>
            <person name="Chan C."/>
        </authorList>
    </citation>
    <scope>NUCLEOTIDE SEQUENCE</scope>
</reference>
<evidence type="ECO:0000256" key="2">
    <source>
        <dbReference type="ARBA" id="ARBA00022771"/>
    </source>
</evidence>
<dbReference type="CDD" id="cd02338">
    <property type="entry name" value="ZZ_PCMF_like"/>
    <property type="match status" value="2"/>
</dbReference>
<evidence type="ECO:0000256" key="1">
    <source>
        <dbReference type="ARBA" id="ARBA00022723"/>
    </source>
</evidence>
<dbReference type="PROSITE" id="PS50135">
    <property type="entry name" value="ZF_ZZ_2"/>
    <property type="match status" value="2"/>
</dbReference>
<dbReference type="PANTHER" id="PTHR20930:SF0">
    <property type="entry name" value="PROTEIN ILRUN"/>
    <property type="match status" value="1"/>
</dbReference>
<dbReference type="Gene3D" id="3.30.60.90">
    <property type="match status" value="2"/>
</dbReference>
<feature type="region of interest" description="Disordered" evidence="5">
    <location>
        <begin position="248"/>
        <end position="300"/>
    </location>
</feature>
<dbReference type="PANTHER" id="PTHR20930">
    <property type="entry name" value="OVARIAN CARCINOMA ANTIGEN CA125-RELATED"/>
    <property type="match status" value="1"/>
</dbReference>
<evidence type="ECO:0000313" key="7">
    <source>
        <dbReference type="EMBL" id="CAE8643627.1"/>
    </source>
</evidence>